<dbReference type="InterPro" id="IPR014558">
    <property type="entry name" value="UCP029720"/>
</dbReference>
<protein>
    <recommendedName>
        <fullName evidence="4">Lipoprotein</fullName>
    </recommendedName>
</protein>
<sequence>MNRLLTSAFALILAAGSALAAPTMTAENAGGAMLTNADGMTLYTFDKDAEGVSNCAGECAAIWPMLAATADDKAEGDYAVIDRADGTKQWTYKGKPLYTFAKDAAAGDVMGDGVKGVWHIARP</sequence>
<keyword evidence="1" id="KW-0732">Signal</keyword>
<dbReference type="PANTHER" id="PTHR39335">
    <property type="entry name" value="BLL4220 PROTEIN"/>
    <property type="match status" value="1"/>
</dbReference>
<dbReference type="InterPro" id="IPR005297">
    <property type="entry name" value="Lipoprotein_repeat"/>
</dbReference>
<evidence type="ECO:0000313" key="3">
    <source>
        <dbReference type="Proteomes" id="UP001205601"/>
    </source>
</evidence>
<feature type="signal peptide" evidence="1">
    <location>
        <begin position="1"/>
        <end position="20"/>
    </location>
</feature>
<dbReference type="RefSeq" id="WP_261497481.1">
    <property type="nucleotide sequence ID" value="NZ_JAOCQF010000005.1"/>
</dbReference>
<evidence type="ECO:0000256" key="1">
    <source>
        <dbReference type="SAM" id="SignalP"/>
    </source>
</evidence>
<name>A0ABT2NVN3_9RHOB</name>
<dbReference type="Pfam" id="PF03640">
    <property type="entry name" value="Lipoprotein_15"/>
    <property type="match status" value="2"/>
</dbReference>
<comment type="caution">
    <text evidence="2">The sequence shown here is derived from an EMBL/GenBank/DDBJ whole genome shotgun (WGS) entry which is preliminary data.</text>
</comment>
<evidence type="ECO:0000313" key="2">
    <source>
        <dbReference type="EMBL" id="MCT8331565.1"/>
    </source>
</evidence>
<feature type="chain" id="PRO_5045642227" description="Lipoprotein" evidence="1">
    <location>
        <begin position="21"/>
        <end position="123"/>
    </location>
</feature>
<gene>
    <name evidence="2" type="ORF">N5I32_18770</name>
</gene>
<dbReference type="EMBL" id="JAOCQF010000005">
    <property type="protein sequence ID" value="MCT8331565.1"/>
    <property type="molecule type" value="Genomic_DNA"/>
</dbReference>
<keyword evidence="3" id="KW-1185">Reference proteome</keyword>
<dbReference type="Proteomes" id="UP001205601">
    <property type="component" value="Unassembled WGS sequence"/>
</dbReference>
<dbReference type="PANTHER" id="PTHR39335:SF1">
    <property type="entry name" value="BLL4220 PROTEIN"/>
    <property type="match status" value="1"/>
</dbReference>
<accession>A0ABT2NVN3</accession>
<reference evidence="3" key="1">
    <citation type="submission" date="2023-07" db="EMBL/GenBank/DDBJ databases">
        <title>Defluviimonas sediminis sp. nov., isolated from mangrove sediment.</title>
        <authorList>
            <person name="Liu L."/>
            <person name="Li J."/>
            <person name="Huang Y."/>
            <person name="Pan J."/>
            <person name="Li M."/>
        </authorList>
    </citation>
    <scope>NUCLEOTIDE SEQUENCE [LARGE SCALE GENOMIC DNA]</scope>
    <source>
        <strain evidence="3">FT324</strain>
    </source>
</reference>
<proteinExistence type="predicted"/>
<dbReference type="PIRSF" id="PIRSF029720">
    <property type="entry name" value="UCP029720"/>
    <property type="match status" value="1"/>
</dbReference>
<organism evidence="2 3">
    <name type="scientific">Albidovulum sediminis</name>
    <dbReference type="NCBI Taxonomy" id="3066345"/>
    <lineage>
        <taxon>Bacteria</taxon>
        <taxon>Pseudomonadati</taxon>
        <taxon>Pseudomonadota</taxon>
        <taxon>Alphaproteobacteria</taxon>
        <taxon>Rhodobacterales</taxon>
        <taxon>Paracoccaceae</taxon>
        <taxon>Albidovulum</taxon>
    </lineage>
</organism>
<evidence type="ECO:0008006" key="4">
    <source>
        <dbReference type="Google" id="ProtNLM"/>
    </source>
</evidence>